<dbReference type="EMBL" id="VGIY01000172">
    <property type="protein sequence ID" value="MBM3317708.1"/>
    <property type="molecule type" value="Genomic_DNA"/>
</dbReference>
<dbReference type="Gene3D" id="2.60.40.4070">
    <property type="match status" value="1"/>
</dbReference>
<feature type="chain" id="PRO_5036837615" description="FlgD/Vpr Ig-like domain-containing protein" evidence="1">
    <location>
        <begin position="25"/>
        <end position="353"/>
    </location>
</feature>
<proteinExistence type="predicted"/>
<comment type="caution">
    <text evidence="3">The sequence shown here is derived from an EMBL/GenBank/DDBJ whole genome shotgun (WGS) entry which is preliminary data.</text>
</comment>
<dbReference type="CDD" id="cd08547">
    <property type="entry name" value="Type_II_cohesin"/>
    <property type="match status" value="1"/>
</dbReference>
<keyword evidence="1" id="KW-0732">Signal</keyword>
<dbReference type="GO" id="GO:0030246">
    <property type="term" value="F:carbohydrate binding"/>
    <property type="evidence" value="ECO:0007669"/>
    <property type="project" value="InterPro"/>
</dbReference>
<dbReference type="AlphaFoldDB" id="A0A937X886"/>
<feature type="signal peptide" evidence="1">
    <location>
        <begin position="1"/>
        <end position="24"/>
    </location>
</feature>
<accession>A0A937X886</accession>
<evidence type="ECO:0000259" key="2">
    <source>
        <dbReference type="Pfam" id="PF13860"/>
    </source>
</evidence>
<organism evidence="3 4">
    <name type="scientific">Eiseniibacteriota bacterium</name>
    <dbReference type="NCBI Taxonomy" id="2212470"/>
    <lineage>
        <taxon>Bacteria</taxon>
        <taxon>Candidatus Eiseniibacteriota</taxon>
    </lineage>
</organism>
<evidence type="ECO:0000313" key="4">
    <source>
        <dbReference type="Proteomes" id="UP000748308"/>
    </source>
</evidence>
<evidence type="ECO:0000313" key="3">
    <source>
        <dbReference type="EMBL" id="MBM3317708.1"/>
    </source>
</evidence>
<reference evidence="3" key="1">
    <citation type="submission" date="2019-03" db="EMBL/GenBank/DDBJ databases">
        <title>Lake Tanganyika Metagenome-Assembled Genomes (MAGs).</title>
        <authorList>
            <person name="Tran P."/>
        </authorList>
    </citation>
    <scope>NUCLEOTIDE SEQUENCE</scope>
    <source>
        <strain evidence="3">M_DeepCast_400m_m2_100</strain>
    </source>
</reference>
<feature type="domain" description="FlgD/Vpr Ig-like" evidence="2">
    <location>
        <begin position="277"/>
        <end position="340"/>
    </location>
</feature>
<protein>
    <recommendedName>
        <fullName evidence="2">FlgD/Vpr Ig-like domain-containing protein</fullName>
    </recommendedName>
</protein>
<name>A0A937X886_UNCEI</name>
<dbReference type="InterPro" id="IPR025965">
    <property type="entry name" value="FlgD/Vpr_Ig-like"/>
</dbReference>
<dbReference type="Gene3D" id="2.60.40.680">
    <property type="match status" value="1"/>
</dbReference>
<evidence type="ECO:0000256" key="1">
    <source>
        <dbReference type="SAM" id="SignalP"/>
    </source>
</evidence>
<dbReference type="InterPro" id="IPR008965">
    <property type="entry name" value="CBM2/CBM3_carb-bd_dom_sf"/>
</dbReference>
<dbReference type="Pfam" id="PF13860">
    <property type="entry name" value="FlgD_ig"/>
    <property type="match status" value="1"/>
</dbReference>
<dbReference type="SUPFAM" id="SSF49384">
    <property type="entry name" value="Carbohydrate-binding domain"/>
    <property type="match status" value="1"/>
</dbReference>
<sequence length="353" mass="37246">MGRAIRSRMRWLVFLGLAVPAALAILPGAAAPDIRVSLQPDPACADQGEQFRLFVYVDSAGSEFNGYETVIRFNPNRLLALSAQEESVMVDVCGNTWWRRRIGADSVFISHVALCGALTATGPGALSSITFRALQGPAVTPVVFDYIEFYDAGEIVPSVSHDGVVVITPDCPPSGACCLGDGSCTEVDEPDCAALGGEFQGYFVPCTPDLCPRAGVCCVGETCLLALAGECADLGGEWYEEWSACDPNPCEFSPVGEAPAARVPARLECVPNPTTGSVRLRYDLAGAAYPRIEIFDAAGRLVRSLAGRAGPAARGTIQWDGRDSGGRRVPPGVYQGRLTAGDETVAGQVILIE</sequence>
<gene>
    <name evidence="3" type="ORF">FJY75_07630</name>
</gene>
<dbReference type="Proteomes" id="UP000748308">
    <property type="component" value="Unassembled WGS sequence"/>
</dbReference>